<accession>A0A9P6ZW33</accession>
<keyword evidence="3" id="KW-1185">Reference proteome</keyword>
<protein>
    <submittedName>
        <fullName evidence="2">Uncharacterized protein</fullName>
    </submittedName>
</protein>
<dbReference type="Proteomes" id="UP000714275">
    <property type="component" value="Unassembled WGS sequence"/>
</dbReference>
<dbReference type="OrthoDB" id="2688894at2759"/>
<sequence>MKTHVSYFASFVACSCFYVGYFSPTLSANPNSVETQVYLGFAQIFQFAQLFVLGPRLLLSVREYHAEHLAGPDTATATTSITFQECAQVSTSSSV</sequence>
<dbReference type="PROSITE" id="PS51257">
    <property type="entry name" value="PROKAR_LIPOPROTEIN"/>
    <property type="match status" value="1"/>
</dbReference>
<feature type="transmembrane region" description="Helical" evidence="1">
    <location>
        <begin position="37"/>
        <end position="59"/>
    </location>
</feature>
<reference evidence="2" key="1">
    <citation type="journal article" date="2020" name="New Phytol.">
        <title>Comparative genomics reveals dynamic genome evolution in host specialist ectomycorrhizal fungi.</title>
        <authorList>
            <person name="Lofgren L.A."/>
            <person name="Nguyen N.H."/>
            <person name="Vilgalys R."/>
            <person name="Ruytinx J."/>
            <person name="Liao H.L."/>
            <person name="Branco S."/>
            <person name="Kuo A."/>
            <person name="LaButti K."/>
            <person name="Lipzen A."/>
            <person name="Andreopoulos W."/>
            <person name="Pangilinan J."/>
            <person name="Riley R."/>
            <person name="Hundley H."/>
            <person name="Na H."/>
            <person name="Barry K."/>
            <person name="Grigoriev I.V."/>
            <person name="Stajich J.E."/>
            <person name="Kennedy P.G."/>
        </authorList>
    </citation>
    <scope>NUCLEOTIDE SEQUENCE</scope>
    <source>
        <strain evidence="2">DOB743</strain>
    </source>
</reference>
<evidence type="ECO:0000313" key="2">
    <source>
        <dbReference type="EMBL" id="KAG1777835.1"/>
    </source>
</evidence>
<name>A0A9P6ZW33_9AGAM</name>
<keyword evidence="1" id="KW-0812">Transmembrane</keyword>
<proteinExistence type="predicted"/>
<dbReference type="AlphaFoldDB" id="A0A9P6ZW33"/>
<keyword evidence="1" id="KW-0472">Membrane</keyword>
<gene>
    <name evidence="2" type="ORF">EV702DRAFT_1101264</name>
</gene>
<organism evidence="2 3">
    <name type="scientific">Suillus placidus</name>
    <dbReference type="NCBI Taxonomy" id="48579"/>
    <lineage>
        <taxon>Eukaryota</taxon>
        <taxon>Fungi</taxon>
        <taxon>Dikarya</taxon>
        <taxon>Basidiomycota</taxon>
        <taxon>Agaricomycotina</taxon>
        <taxon>Agaricomycetes</taxon>
        <taxon>Agaricomycetidae</taxon>
        <taxon>Boletales</taxon>
        <taxon>Suillineae</taxon>
        <taxon>Suillaceae</taxon>
        <taxon>Suillus</taxon>
    </lineage>
</organism>
<evidence type="ECO:0000256" key="1">
    <source>
        <dbReference type="SAM" id="Phobius"/>
    </source>
</evidence>
<comment type="caution">
    <text evidence="2">The sequence shown here is derived from an EMBL/GenBank/DDBJ whole genome shotgun (WGS) entry which is preliminary data.</text>
</comment>
<evidence type="ECO:0000313" key="3">
    <source>
        <dbReference type="Proteomes" id="UP000714275"/>
    </source>
</evidence>
<keyword evidence="1" id="KW-1133">Transmembrane helix</keyword>
<dbReference type="EMBL" id="JABBWD010000019">
    <property type="protein sequence ID" value="KAG1777835.1"/>
    <property type="molecule type" value="Genomic_DNA"/>
</dbReference>